<proteinExistence type="predicted"/>
<gene>
    <name evidence="2" type="ORF">Pfra01_002045600</name>
</gene>
<accession>A0A9W6Y1M2</accession>
<comment type="caution">
    <text evidence="2">The sequence shown here is derived from an EMBL/GenBank/DDBJ whole genome shotgun (WGS) entry which is preliminary data.</text>
</comment>
<feature type="compositionally biased region" description="Basic and acidic residues" evidence="1">
    <location>
        <begin position="22"/>
        <end position="46"/>
    </location>
</feature>
<protein>
    <submittedName>
        <fullName evidence="2">Unnamed protein product</fullName>
    </submittedName>
</protein>
<organism evidence="2 3">
    <name type="scientific">Phytophthora fragariaefolia</name>
    <dbReference type="NCBI Taxonomy" id="1490495"/>
    <lineage>
        <taxon>Eukaryota</taxon>
        <taxon>Sar</taxon>
        <taxon>Stramenopiles</taxon>
        <taxon>Oomycota</taxon>
        <taxon>Peronosporomycetes</taxon>
        <taxon>Peronosporales</taxon>
        <taxon>Peronosporaceae</taxon>
        <taxon>Phytophthora</taxon>
    </lineage>
</organism>
<dbReference type="Proteomes" id="UP001165121">
    <property type="component" value="Unassembled WGS sequence"/>
</dbReference>
<name>A0A9W6Y1M2_9STRA</name>
<keyword evidence="3" id="KW-1185">Reference proteome</keyword>
<reference evidence="2" key="1">
    <citation type="submission" date="2023-04" db="EMBL/GenBank/DDBJ databases">
        <title>Phytophthora fragariaefolia NBRC 109709.</title>
        <authorList>
            <person name="Ichikawa N."/>
            <person name="Sato H."/>
            <person name="Tonouchi N."/>
        </authorList>
    </citation>
    <scope>NUCLEOTIDE SEQUENCE</scope>
    <source>
        <strain evidence="2">NBRC 109709</strain>
    </source>
</reference>
<dbReference type="EMBL" id="BSXT01002793">
    <property type="protein sequence ID" value="GMF50949.1"/>
    <property type="molecule type" value="Genomic_DNA"/>
</dbReference>
<dbReference type="AlphaFoldDB" id="A0A9W6Y1M2"/>
<evidence type="ECO:0000313" key="3">
    <source>
        <dbReference type="Proteomes" id="UP001165121"/>
    </source>
</evidence>
<evidence type="ECO:0000313" key="2">
    <source>
        <dbReference type="EMBL" id="GMF50949.1"/>
    </source>
</evidence>
<sequence>MLAELHGLDGRTTQTEFTTVRGSDRSDRSSDAGSERGSDDSWRLNEEWGTSCHQTRTDDMSLQPIKVNTEPPLRAPMLVPITDNTRRRLNRNFNRNYRPDDRQLCRDNRSRQYGSCGSPCHTANSARGAANCANKCTMLASANPSKKSPTSSTPRWRRTWVLNSSRYSTTTILIRQPSN</sequence>
<feature type="compositionally biased region" description="Polar residues" evidence="1">
    <location>
        <begin position="11"/>
        <end position="20"/>
    </location>
</feature>
<feature type="region of interest" description="Disordered" evidence="1">
    <location>
        <begin position="1"/>
        <end position="46"/>
    </location>
</feature>
<evidence type="ECO:0000256" key="1">
    <source>
        <dbReference type="SAM" id="MobiDB-lite"/>
    </source>
</evidence>